<dbReference type="AlphaFoldDB" id="A0A8H4TI64"/>
<accession>A0A8H4TI64</accession>
<dbReference type="EMBL" id="JABFAI010000053">
    <property type="protein sequence ID" value="KAF4958328.1"/>
    <property type="molecule type" value="Genomic_DNA"/>
</dbReference>
<comment type="caution">
    <text evidence="1">The sequence shown here is derived from an EMBL/GenBank/DDBJ whole genome shotgun (WGS) entry which is preliminary data.</text>
</comment>
<reference evidence="1" key="1">
    <citation type="journal article" date="2020" name="BMC Genomics">
        <title>Correction to: Identification and distribution of gene clusters required for synthesis of sphingolipid metabolism inhibitors in diverse species of the filamentous fungus Fusarium.</title>
        <authorList>
            <person name="Kim H.S."/>
            <person name="Lohmar J.M."/>
            <person name="Busman M."/>
            <person name="Brown D.W."/>
            <person name="Naumann T.A."/>
            <person name="Divon H.H."/>
            <person name="Lysoe E."/>
            <person name="Uhlig S."/>
            <person name="Proctor R.H."/>
        </authorList>
    </citation>
    <scope>NUCLEOTIDE SEQUENCE</scope>
    <source>
        <strain evidence="1">NRRL 45417</strain>
    </source>
</reference>
<dbReference type="Proteomes" id="UP000604273">
    <property type="component" value="Unassembled WGS sequence"/>
</dbReference>
<organism evidence="1 2">
    <name type="scientific">Fusarium gaditjirri</name>
    <dbReference type="NCBI Taxonomy" id="282569"/>
    <lineage>
        <taxon>Eukaryota</taxon>
        <taxon>Fungi</taxon>
        <taxon>Dikarya</taxon>
        <taxon>Ascomycota</taxon>
        <taxon>Pezizomycotina</taxon>
        <taxon>Sordariomycetes</taxon>
        <taxon>Hypocreomycetidae</taxon>
        <taxon>Hypocreales</taxon>
        <taxon>Nectriaceae</taxon>
        <taxon>Fusarium</taxon>
        <taxon>Fusarium nisikadoi species complex</taxon>
    </lineage>
</organism>
<evidence type="ECO:0000313" key="2">
    <source>
        <dbReference type="Proteomes" id="UP000604273"/>
    </source>
</evidence>
<reference evidence="1" key="2">
    <citation type="submission" date="2020-05" db="EMBL/GenBank/DDBJ databases">
        <authorList>
            <person name="Kim H.-S."/>
            <person name="Proctor R.H."/>
            <person name="Brown D.W."/>
        </authorList>
    </citation>
    <scope>NUCLEOTIDE SEQUENCE</scope>
    <source>
        <strain evidence="1">NRRL 45417</strain>
    </source>
</reference>
<sequence>MESSMTDGSFAQKWSAYTLKPYNMCTAIPMALQQRAWLIARHQMARLKTADVVFTANSDIFSLLTRSSIKESKIGTLLALYCWITPSLVVLTVETLATVVGIMEKLASCPSVRTLNFGNEANFDWSKDFKSTYFDYWNAASTVYTSVLPNKAALTRGPLVRDESTEEVCSDGWNSTKNPTTYSWPRPQDLGVFKNEPIIWIDFVTVKNVNEQQPKNKEEKGWDEAYTPFIFGCEHYEEVEYTVRTSTTEAVNTTIVSKNTPRRTSKKNSVPESYWAHPQDFKVHRQTAAYRVTGNKLRQYVAGSISTATEKTTAHILLTSLGPKISPPPITDLRQGILKLYKDLVISPFF</sequence>
<gene>
    <name evidence="1" type="ORF">FGADI_2494</name>
</gene>
<evidence type="ECO:0000313" key="1">
    <source>
        <dbReference type="EMBL" id="KAF4958328.1"/>
    </source>
</evidence>
<protein>
    <submittedName>
        <fullName evidence="1">Uncharacterized protein</fullName>
    </submittedName>
</protein>
<proteinExistence type="predicted"/>
<dbReference type="PANTHER" id="PTHR35041">
    <property type="entry name" value="MEDIATOR OF RNA POLYMERASE II TRANSCRIPTION SUBUNIT 1"/>
    <property type="match status" value="1"/>
</dbReference>
<dbReference type="OrthoDB" id="5340195at2759"/>
<keyword evidence="2" id="KW-1185">Reference proteome</keyword>
<dbReference type="PANTHER" id="PTHR35041:SF6">
    <property type="entry name" value="FORMYLMETHIONINE DEFORMYLASE-LIKE PROTEIN-RELATED"/>
    <property type="match status" value="1"/>
</dbReference>
<name>A0A8H4TI64_9HYPO</name>